<gene>
    <name evidence="4" type="ORF">ACFQGH_16870</name>
</gene>
<name>A0ABD5V6E0_9EURY</name>
<dbReference type="InterPro" id="IPR007527">
    <property type="entry name" value="Znf_SWIM"/>
</dbReference>
<keyword evidence="5" id="KW-1185">Reference proteome</keyword>
<keyword evidence="1" id="KW-0862">Zinc</keyword>
<dbReference type="GO" id="GO:0008270">
    <property type="term" value="F:zinc ion binding"/>
    <property type="evidence" value="ECO:0007669"/>
    <property type="project" value="UniProtKB-KW"/>
</dbReference>
<protein>
    <recommendedName>
        <fullName evidence="3">SWIM-type domain-containing protein</fullName>
    </recommendedName>
</protein>
<dbReference type="InterPro" id="IPR058431">
    <property type="entry name" value="DUF8118"/>
</dbReference>
<keyword evidence="1" id="KW-0863">Zinc-finger</keyword>
<sequence>MCATTPHGKTTTDHEPTDLDARDVRALTDCMTVLGDQGRVRGVPGLYEVVSASGSTYLVDVDQGVCECPDHEHRGAHCKHLRRVEVATGARTIPAWIADDELDDDLGAFVRSGPRFEPGHVVAEPDASTAGHAVATDGGVVVEDVGSNEPEPASEPEITRHVEPPEQGGATYYRCECGREAMREQDLRSDAHREECSARGGL</sequence>
<comment type="caution">
    <text evidence="4">The sequence shown here is derived from an EMBL/GenBank/DDBJ whole genome shotgun (WGS) entry which is preliminary data.</text>
</comment>
<evidence type="ECO:0000256" key="1">
    <source>
        <dbReference type="PROSITE-ProRule" id="PRU00325"/>
    </source>
</evidence>
<dbReference type="EMBL" id="JBHSXQ010000006">
    <property type="protein sequence ID" value="MFC6906868.1"/>
    <property type="molecule type" value="Genomic_DNA"/>
</dbReference>
<reference evidence="4 5" key="1">
    <citation type="journal article" date="2019" name="Int. J. Syst. Evol. Microbiol.">
        <title>The Global Catalogue of Microorganisms (GCM) 10K type strain sequencing project: providing services to taxonomists for standard genome sequencing and annotation.</title>
        <authorList>
            <consortium name="The Broad Institute Genomics Platform"/>
            <consortium name="The Broad Institute Genome Sequencing Center for Infectious Disease"/>
            <person name="Wu L."/>
            <person name="Ma J."/>
        </authorList>
    </citation>
    <scope>NUCLEOTIDE SEQUENCE [LARGE SCALE GENOMIC DNA]</scope>
    <source>
        <strain evidence="4 5">CGMCC 1.3240</strain>
    </source>
</reference>
<organism evidence="4 5">
    <name type="scientific">Halalkalicoccus tibetensis</name>
    <dbReference type="NCBI Taxonomy" id="175632"/>
    <lineage>
        <taxon>Archaea</taxon>
        <taxon>Methanobacteriati</taxon>
        <taxon>Methanobacteriota</taxon>
        <taxon>Stenosarchaea group</taxon>
        <taxon>Halobacteria</taxon>
        <taxon>Halobacteriales</taxon>
        <taxon>Halococcaceae</taxon>
        <taxon>Halalkalicoccus</taxon>
    </lineage>
</organism>
<evidence type="ECO:0000256" key="2">
    <source>
        <dbReference type="SAM" id="MobiDB-lite"/>
    </source>
</evidence>
<proteinExistence type="predicted"/>
<evidence type="ECO:0000313" key="4">
    <source>
        <dbReference type="EMBL" id="MFC6906868.1"/>
    </source>
</evidence>
<keyword evidence="1" id="KW-0479">Metal-binding</keyword>
<feature type="region of interest" description="Disordered" evidence="2">
    <location>
        <begin position="144"/>
        <end position="169"/>
    </location>
</feature>
<dbReference type="AlphaFoldDB" id="A0ABD5V6E0"/>
<dbReference type="RefSeq" id="WP_340605450.1">
    <property type="nucleotide sequence ID" value="NZ_JBBMXV010000006.1"/>
</dbReference>
<dbReference type="PROSITE" id="PS50966">
    <property type="entry name" value="ZF_SWIM"/>
    <property type="match status" value="1"/>
</dbReference>
<dbReference type="Pfam" id="PF26435">
    <property type="entry name" value="DUF8118"/>
    <property type="match status" value="1"/>
</dbReference>
<dbReference type="Proteomes" id="UP001596312">
    <property type="component" value="Unassembled WGS sequence"/>
</dbReference>
<feature type="domain" description="SWIM-type" evidence="3">
    <location>
        <begin position="57"/>
        <end position="89"/>
    </location>
</feature>
<evidence type="ECO:0000313" key="5">
    <source>
        <dbReference type="Proteomes" id="UP001596312"/>
    </source>
</evidence>
<accession>A0ABD5V6E0</accession>
<evidence type="ECO:0000259" key="3">
    <source>
        <dbReference type="PROSITE" id="PS50966"/>
    </source>
</evidence>